<evidence type="ECO:0000313" key="2">
    <source>
        <dbReference type="Proteomes" id="UP001415857"/>
    </source>
</evidence>
<dbReference type="EMBL" id="JBBPBK010000014">
    <property type="protein sequence ID" value="KAK9271071.1"/>
    <property type="molecule type" value="Genomic_DNA"/>
</dbReference>
<comment type="caution">
    <text evidence="1">The sequence shown here is derived from an EMBL/GenBank/DDBJ whole genome shotgun (WGS) entry which is preliminary data.</text>
</comment>
<keyword evidence="2" id="KW-1185">Reference proteome</keyword>
<evidence type="ECO:0000313" key="1">
    <source>
        <dbReference type="EMBL" id="KAK9271071.1"/>
    </source>
</evidence>
<proteinExistence type="predicted"/>
<dbReference type="Proteomes" id="UP001415857">
    <property type="component" value="Unassembled WGS sequence"/>
</dbReference>
<reference evidence="1 2" key="1">
    <citation type="journal article" date="2024" name="Plant J.">
        <title>Genome sequences and population genomics reveal climatic adaptation and genomic divergence between two closely related sweetgum species.</title>
        <authorList>
            <person name="Xu W.Q."/>
            <person name="Ren C.Q."/>
            <person name="Zhang X.Y."/>
            <person name="Comes H.P."/>
            <person name="Liu X.H."/>
            <person name="Li Y.G."/>
            <person name="Kettle C.J."/>
            <person name="Jalonen R."/>
            <person name="Gaisberger H."/>
            <person name="Ma Y.Z."/>
            <person name="Qiu Y.X."/>
        </authorList>
    </citation>
    <scope>NUCLEOTIDE SEQUENCE [LARGE SCALE GENOMIC DNA]</scope>
    <source>
        <strain evidence="1">Hangzhou</strain>
    </source>
</reference>
<dbReference type="AlphaFoldDB" id="A0AAP0NFD4"/>
<gene>
    <name evidence="1" type="ORF">L1049_026660</name>
</gene>
<name>A0AAP0NFD4_LIQFO</name>
<protein>
    <submittedName>
        <fullName evidence="1">Uncharacterized protein</fullName>
    </submittedName>
</protein>
<sequence length="126" mass="14556">MDRQLNSCNIRAFTHQSKPSLTKVSQQHSKVYFVNDTSKELTKENSPPVVDRELTTPPFTVVTVVMEKEFVFCQRSMLNTAKENGTSIDHLHKMATFEEFNQLVSLESWFDLEARYSSFKNDMGTK</sequence>
<accession>A0AAP0NFD4</accession>
<organism evidence="1 2">
    <name type="scientific">Liquidambar formosana</name>
    <name type="common">Formosan gum</name>
    <dbReference type="NCBI Taxonomy" id="63359"/>
    <lineage>
        <taxon>Eukaryota</taxon>
        <taxon>Viridiplantae</taxon>
        <taxon>Streptophyta</taxon>
        <taxon>Embryophyta</taxon>
        <taxon>Tracheophyta</taxon>
        <taxon>Spermatophyta</taxon>
        <taxon>Magnoliopsida</taxon>
        <taxon>eudicotyledons</taxon>
        <taxon>Gunneridae</taxon>
        <taxon>Pentapetalae</taxon>
        <taxon>Saxifragales</taxon>
        <taxon>Altingiaceae</taxon>
        <taxon>Liquidambar</taxon>
    </lineage>
</organism>